<protein>
    <recommendedName>
        <fullName evidence="5">LPXTG-motif cell wall anchor domain-containing protein</fullName>
    </recommendedName>
</protein>
<feature type="transmembrane region" description="Helical" evidence="2">
    <location>
        <begin position="226"/>
        <end position="245"/>
    </location>
</feature>
<evidence type="ECO:0008006" key="5">
    <source>
        <dbReference type="Google" id="ProtNLM"/>
    </source>
</evidence>
<organism evidence="3 4">
    <name type="scientific">Clostridium collagenovorans DSM 3089</name>
    <dbReference type="NCBI Taxonomy" id="1121306"/>
    <lineage>
        <taxon>Bacteria</taxon>
        <taxon>Bacillati</taxon>
        <taxon>Bacillota</taxon>
        <taxon>Clostridia</taxon>
        <taxon>Eubacteriales</taxon>
        <taxon>Clostridiaceae</taxon>
        <taxon>Clostridium</taxon>
    </lineage>
</organism>
<evidence type="ECO:0000313" key="4">
    <source>
        <dbReference type="Proteomes" id="UP000184526"/>
    </source>
</evidence>
<sequence>MESRNIKKITTILIITIMAIAINFTRVFAEDSKVIYEDNSNRIVTLPGDDLFLNFKELYPGEIIEQNIQIYNKNKNIIDLYLRAEEASADKFENKDLENLSKELINILSLELTLKLDGEEEKKIYSGPASGITSEEKDDIGTMTKPILLGEFKTNSKAVIVAKLSVPESLGNKYQNSEAKVKWVFSCDVKENKDYIEDENTESDNEANKDKEQNKDNVVTGDNTSMLMSIILIGVSTLTIIVLVIKNLRNKNK</sequence>
<dbReference type="RefSeq" id="WP_072832105.1">
    <property type="nucleotide sequence ID" value="NZ_FQXP01000008.1"/>
</dbReference>
<accession>A0A1M5XIJ9</accession>
<feature type="compositionally biased region" description="Basic and acidic residues" evidence="1">
    <location>
        <begin position="206"/>
        <end position="215"/>
    </location>
</feature>
<keyword evidence="2" id="KW-1133">Transmembrane helix</keyword>
<keyword evidence="2" id="KW-0472">Membrane</keyword>
<feature type="compositionally biased region" description="Acidic residues" evidence="1">
    <location>
        <begin position="196"/>
        <end position="205"/>
    </location>
</feature>
<dbReference type="OrthoDB" id="1861853at2"/>
<dbReference type="AlphaFoldDB" id="A0A1M5XIJ9"/>
<reference evidence="3 4" key="1">
    <citation type="submission" date="2016-11" db="EMBL/GenBank/DDBJ databases">
        <authorList>
            <person name="Jaros S."/>
            <person name="Januszkiewicz K."/>
            <person name="Wedrychowicz H."/>
        </authorList>
    </citation>
    <scope>NUCLEOTIDE SEQUENCE [LARGE SCALE GENOMIC DNA]</scope>
    <source>
        <strain evidence="3 4">DSM 3089</strain>
    </source>
</reference>
<proteinExistence type="predicted"/>
<evidence type="ECO:0000256" key="1">
    <source>
        <dbReference type="SAM" id="MobiDB-lite"/>
    </source>
</evidence>
<keyword evidence="2" id="KW-0812">Transmembrane</keyword>
<keyword evidence="4" id="KW-1185">Reference proteome</keyword>
<dbReference type="STRING" id="1121306.SAMN02745196_02244"/>
<feature type="region of interest" description="Disordered" evidence="1">
    <location>
        <begin position="196"/>
        <end position="219"/>
    </location>
</feature>
<gene>
    <name evidence="3" type="ORF">SAMN02745196_02244</name>
</gene>
<evidence type="ECO:0000313" key="3">
    <source>
        <dbReference type="EMBL" id="SHH99093.1"/>
    </source>
</evidence>
<evidence type="ECO:0000256" key="2">
    <source>
        <dbReference type="SAM" id="Phobius"/>
    </source>
</evidence>
<dbReference type="EMBL" id="FQXP01000008">
    <property type="protein sequence ID" value="SHH99093.1"/>
    <property type="molecule type" value="Genomic_DNA"/>
</dbReference>
<name>A0A1M5XIJ9_9CLOT</name>
<dbReference type="Proteomes" id="UP000184526">
    <property type="component" value="Unassembled WGS sequence"/>
</dbReference>